<organism evidence="1 2">
    <name type="scientific">Nephila pilipes</name>
    <name type="common">Giant wood spider</name>
    <name type="synonym">Nephila maculata</name>
    <dbReference type="NCBI Taxonomy" id="299642"/>
    <lineage>
        <taxon>Eukaryota</taxon>
        <taxon>Metazoa</taxon>
        <taxon>Ecdysozoa</taxon>
        <taxon>Arthropoda</taxon>
        <taxon>Chelicerata</taxon>
        <taxon>Arachnida</taxon>
        <taxon>Araneae</taxon>
        <taxon>Araneomorphae</taxon>
        <taxon>Entelegynae</taxon>
        <taxon>Araneoidea</taxon>
        <taxon>Nephilidae</taxon>
        <taxon>Nephila</taxon>
    </lineage>
</organism>
<reference evidence="1" key="1">
    <citation type="submission" date="2020-08" db="EMBL/GenBank/DDBJ databases">
        <title>Multicomponent nature underlies the extraordinary mechanical properties of spider dragline silk.</title>
        <authorList>
            <person name="Kono N."/>
            <person name="Nakamura H."/>
            <person name="Mori M."/>
            <person name="Yoshida Y."/>
            <person name="Ohtoshi R."/>
            <person name="Malay A.D."/>
            <person name="Moran D.A.P."/>
            <person name="Tomita M."/>
            <person name="Numata K."/>
            <person name="Arakawa K."/>
        </authorList>
    </citation>
    <scope>NUCLEOTIDE SEQUENCE</scope>
</reference>
<dbReference type="EMBL" id="BMAW01070857">
    <property type="protein sequence ID" value="GFT75499.1"/>
    <property type="molecule type" value="Genomic_DNA"/>
</dbReference>
<evidence type="ECO:0000313" key="1">
    <source>
        <dbReference type="EMBL" id="GFT75499.1"/>
    </source>
</evidence>
<proteinExistence type="predicted"/>
<evidence type="ECO:0000313" key="2">
    <source>
        <dbReference type="Proteomes" id="UP000887013"/>
    </source>
</evidence>
<accession>A0A8X6U511</accession>
<dbReference type="AlphaFoldDB" id="A0A8X6U511"/>
<keyword evidence="2" id="KW-1185">Reference proteome</keyword>
<comment type="caution">
    <text evidence="1">The sequence shown here is derived from an EMBL/GenBank/DDBJ whole genome shotgun (WGS) entry which is preliminary data.</text>
</comment>
<sequence>MDDMQKVDRLFRPDCYSDLRISVDSGASVDCVPVKLYRGLRSSNFVLPVVLEYVYIAQIRFSWDRLSQGSPPDSPMEVLKTVTPLDFVFSEVSVPCVDSRKILLAQKADEESYRHSSLKSKTGLNLQLLHIDDERSLYYDVSDNKIRPYVPREFRTKAYDTIHSLSHHEKEGSFNLL</sequence>
<dbReference type="Proteomes" id="UP000887013">
    <property type="component" value="Unassembled WGS sequence"/>
</dbReference>
<name>A0A8X6U511_NEPPI</name>
<gene>
    <name evidence="1" type="ORF">NPIL_63041</name>
</gene>
<protein>
    <submittedName>
        <fullName evidence="1">Uncharacterized protein</fullName>
    </submittedName>
</protein>